<evidence type="ECO:0000256" key="1">
    <source>
        <dbReference type="SAM" id="MobiDB-lite"/>
    </source>
</evidence>
<protein>
    <submittedName>
        <fullName evidence="3">Uncharacterized protein</fullName>
    </submittedName>
</protein>
<accession>A0ABP8AU07</accession>
<organism evidence="3 4">
    <name type="scientific">Streptosporangium oxazolinicum</name>
    <dbReference type="NCBI Taxonomy" id="909287"/>
    <lineage>
        <taxon>Bacteria</taxon>
        <taxon>Bacillati</taxon>
        <taxon>Actinomycetota</taxon>
        <taxon>Actinomycetes</taxon>
        <taxon>Streptosporangiales</taxon>
        <taxon>Streptosporangiaceae</taxon>
        <taxon>Streptosporangium</taxon>
    </lineage>
</organism>
<keyword evidence="4" id="KW-1185">Reference proteome</keyword>
<evidence type="ECO:0000256" key="2">
    <source>
        <dbReference type="SAM" id="Phobius"/>
    </source>
</evidence>
<keyword evidence="2" id="KW-1133">Transmembrane helix</keyword>
<gene>
    <name evidence="3" type="ORF">GCM10022252_27580</name>
</gene>
<feature type="region of interest" description="Disordered" evidence="1">
    <location>
        <begin position="220"/>
        <end position="248"/>
    </location>
</feature>
<sequence>MNTPSVLTEAAILAQVNKVVGVIIALIGALVAAPDGTRLIFRTSANWLRIQVNRFRKPPTKIIQIGMAEESSAAGSMTVKKSGYAWTPDAPVDERIETLRAYIADVETRLNEALSALGQERADREAAVTELARSESPNVRMPPPSVLEGGGVSAFTGFRCPCRGGSFVRGDSASEHGRTLALQLRRTSRWVLERTVGAHHRLAVDDARVPLEVARLGLGGARSRKTDDHQRRSGGGGEGHRTPDESSH</sequence>
<reference evidence="4" key="1">
    <citation type="journal article" date="2019" name="Int. J. Syst. Evol. Microbiol.">
        <title>The Global Catalogue of Microorganisms (GCM) 10K type strain sequencing project: providing services to taxonomists for standard genome sequencing and annotation.</title>
        <authorList>
            <consortium name="The Broad Institute Genomics Platform"/>
            <consortium name="The Broad Institute Genome Sequencing Center for Infectious Disease"/>
            <person name="Wu L."/>
            <person name="Ma J."/>
        </authorList>
    </citation>
    <scope>NUCLEOTIDE SEQUENCE [LARGE SCALE GENOMIC DNA]</scope>
    <source>
        <strain evidence="4">JCM 17388</strain>
    </source>
</reference>
<comment type="caution">
    <text evidence="3">The sequence shown here is derived from an EMBL/GenBank/DDBJ whole genome shotgun (WGS) entry which is preliminary data.</text>
</comment>
<keyword evidence="2" id="KW-0812">Transmembrane</keyword>
<evidence type="ECO:0000313" key="3">
    <source>
        <dbReference type="EMBL" id="GAA4189999.1"/>
    </source>
</evidence>
<feature type="transmembrane region" description="Helical" evidence="2">
    <location>
        <begin position="12"/>
        <end position="33"/>
    </location>
</feature>
<name>A0ABP8AU07_9ACTN</name>
<evidence type="ECO:0000313" key="4">
    <source>
        <dbReference type="Proteomes" id="UP001501251"/>
    </source>
</evidence>
<proteinExistence type="predicted"/>
<feature type="compositionally biased region" description="Basic and acidic residues" evidence="1">
    <location>
        <begin position="238"/>
        <end position="248"/>
    </location>
</feature>
<dbReference type="EMBL" id="BAABAQ010000004">
    <property type="protein sequence ID" value="GAA4189999.1"/>
    <property type="molecule type" value="Genomic_DNA"/>
</dbReference>
<dbReference type="Proteomes" id="UP001501251">
    <property type="component" value="Unassembled WGS sequence"/>
</dbReference>
<keyword evidence="2" id="KW-0472">Membrane</keyword>